<evidence type="ECO:0000256" key="1">
    <source>
        <dbReference type="SAM" id="Phobius"/>
    </source>
</evidence>
<evidence type="ECO:0000313" key="2">
    <source>
        <dbReference type="Proteomes" id="UP000504617"/>
    </source>
</evidence>
<evidence type="ECO:0000313" key="3">
    <source>
        <dbReference type="RefSeq" id="XP_013907515.1"/>
    </source>
</evidence>
<keyword evidence="1" id="KW-0472">Membrane</keyword>
<dbReference type="GeneID" id="106537793"/>
<proteinExistence type="predicted"/>
<dbReference type="AlphaFoldDB" id="A0A6I9XRZ6"/>
<name>A0A6I9XRZ6_9SAUR</name>
<keyword evidence="1" id="KW-1133">Transmembrane helix</keyword>
<keyword evidence="1" id="KW-0812">Transmembrane</keyword>
<organism evidence="2 3">
    <name type="scientific">Thamnophis sirtalis</name>
    <dbReference type="NCBI Taxonomy" id="35019"/>
    <lineage>
        <taxon>Eukaryota</taxon>
        <taxon>Metazoa</taxon>
        <taxon>Chordata</taxon>
        <taxon>Craniata</taxon>
        <taxon>Vertebrata</taxon>
        <taxon>Euteleostomi</taxon>
        <taxon>Lepidosauria</taxon>
        <taxon>Squamata</taxon>
        <taxon>Bifurcata</taxon>
        <taxon>Unidentata</taxon>
        <taxon>Episquamata</taxon>
        <taxon>Toxicofera</taxon>
        <taxon>Serpentes</taxon>
        <taxon>Colubroidea</taxon>
        <taxon>Colubridae</taxon>
        <taxon>Natricinae</taxon>
        <taxon>Thamnophis</taxon>
    </lineage>
</organism>
<dbReference type="OrthoDB" id="9392810at2759"/>
<feature type="transmembrane region" description="Helical" evidence="1">
    <location>
        <begin position="31"/>
        <end position="48"/>
    </location>
</feature>
<keyword evidence="2" id="KW-1185">Reference proteome</keyword>
<protein>
    <submittedName>
        <fullName evidence="3">Uncharacterized protein LOC106537793 isoform X2</fullName>
    </submittedName>
</protein>
<accession>A0A6I9XRZ6</accession>
<gene>
    <name evidence="3" type="primary">LOC106537793</name>
</gene>
<dbReference type="RefSeq" id="XP_013907515.1">
    <property type="nucleotide sequence ID" value="XM_014052040.1"/>
</dbReference>
<dbReference type="Proteomes" id="UP000504617">
    <property type="component" value="Unplaced"/>
</dbReference>
<reference evidence="3" key="1">
    <citation type="submission" date="2025-08" db="UniProtKB">
        <authorList>
            <consortium name="RefSeq"/>
        </authorList>
    </citation>
    <scope>IDENTIFICATION</scope>
    <source>
        <tissue evidence="3">Skeletal muscle</tissue>
    </source>
</reference>
<sequence>MDDHNTTCPDPNFCYDRLIKRCYSCKRMQRGSRKETIIIMAILWLVILKQRRKRRRKTGKENSQENGKCACILANEAQTNHDCEPRDNDLGQLQCPHLNAVTMITQDDVLKENIPCVAFTRSQEVITSSPHDEKCNSLFPLPATEFGATMLVTTKTIQEDILSKELP</sequence>